<protein>
    <submittedName>
        <fullName evidence="3">Uncharacterized protein</fullName>
    </submittedName>
</protein>
<comment type="caution">
    <text evidence="3">The sequence shown here is derived from an EMBL/GenBank/DDBJ whole genome shotgun (WGS) entry which is preliminary data.</text>
</comment>
<dbReference type="AlphaFoldDB" id="A0A2W5N433"/>
<dbReference type="Proteomes" id="UP000249185">
    <property type="component" value="Unassembled WGS sequence"/>
</dbReference>
<proteinExistence type="predicted"/>
<gene>
    <name evidence="3" type="ORF">DI556_15200</name>
</gene>
<organism evidence="3 4">
    <name type="scientific">Rhodovulum sulfidophilum</name>
    <name type="common">Rhodobacter sulfidophilus</name>
    <dbReference type="NCBI Taxonomy" id="35806"/>
    <lineage>
        <taxon>Bacteria</taxon>
        <taxon>Pseudomonadati</taxon>
        <taxon>Pseudomonadota</taxon>
        <taxon>Alphaproteobacteria</taxon>
        <taxon>Rhodobacterales</taxon>
        <taxon>Paracoccaceae</taxon>
        <taxon>Rhodovulum</taxon>
    </lineage>
</organism>
<keyword evidence="2" id="KW-0732">Signal</keyword>
<feature type="compositionally biased region" description="Low complexity" evidence="1">
    <location>
        <begin position="94"/>
        <end position="108"/>
    </location>
</feature>
<feature type="compositionally biased region" description="Polar residues" evidence="1">
    <location>
        <begin position="81"/>
        <end position="93"/>
    </location>
</feature>
<dbReference type="EMBL" id="QFPW01000013">
    <property type="protein sequence ID" value="PZQ48166.1"/>
    <property type="molecule type" value="Genomic_DNA"/>
</dbReference>
<feature type="compositionally biased region" description="Low complexity" evidence="1">
    <location>
        <begin position="42"/>
        <end position="63"/>
    </location>
</feature>
<evidence type="ECO:0000256" key="2">
    <source>
        <dbReference type="SAM" id="SignalP"/>
    </source>
</evidence>
<feature type="region of interest" description="Disordered" evidence="1">
    <location>
        <begin position="37"/>
        <end position="111"/>
    </location>
</feature>
<sequence>MKRLYGTLLGAGMSLSAGMAFADCAAEVARLSEGIAKDGSNAPLAETAPSPAEAAPPARATSPEGLQQDGTEAPLGASPDIATSGQDAASQSEGGDTAAAQATGAGVAPPDKAEALARARAALDAGDEQACMDAIGDIM</sequence>
<feature type="chain" id="PRO_5015899019" evidence="2">
    <location>
        <begin position="23"/>
        <end position="139"/>
    </location>
</feature>
<evidence type="ECO:0000256" key="1">
    <source>
        <dbReference type="SAM" id="MobiDB-lite"/>
    </source>
</evidence>
<reference evidence="3 4" key="1">
    <citation type="submission" date="2017-08" db="EMBL/GenBank/DDBJ databases">
        <title>Infants hospitalized years apart are colonized by the same room-sourced microbial strains.</title>
        <authorList>
            <person name="Brooks B."/>
            <person name="Olm M.R."/>
            <person name="Firek B.A."/>
            <person name="Baker R."/>
            <person name="Thomas B.C."/>
            <person name="Morowitz M.J."/>
            <person name="Banfield J.F."/>
        </authorList>
    </citation>
    <scope>NUCLEOTIDE SEQUENCE [LARGE SCALE GENOMIC DNA]</scope>
    <source>
        <strain evidence="3">S2_005_002_R2_34</strain>
    </source>
</reference>
<evidence type="ECO:0000313" key="3">
    <source>
        <dbReference type="EMBL" id="PZQ48166.1"/>
    </source>
</evidence>
<evidence type="ECO:0000313" key="4">
    <source>
        <dbReference type="Proteomes" id="UP000249185"/>
    </source>
</evidence>
<feature type="signal peptide" evidence="2">
    <location>
        <begin position="1"/>
        <end position="22"/>
    </location>
</feature>
<name>A0A2W5N433_RHOSU</name>
<accession>A0A2W5N433</accession>